<dbReference type="AlphaFoldDB" id="A0A402B1G5"/>
<dbReference type="OrthoDB" id="9769064at2"/>
<sequence>MFSSQPFDMDAYEKRSKGPCFICEMLAGNPDYHHHLIYEDQTTVAFLNTYPTVYGYVLVAPREHREQATGDFTLEDYLVLQRLIYQISEALRQVLPTERVYILTLGSQQANRHVHWHIVPLPPGVPYEQQQTAVLDISRGMLSIADEEMAVLAQTIRQAMDPHAAPHSGGMLG</sequence>
<evidence type="ECO:0000313" key="6">
    <source>
        <dbReference type="Proteomes" id="UP000287171"/>
    </source>
</evidence>
<name>A0A402B1G5_9CHLR</name>
<dbReference type="SUPFAM" id="SSF54197">
    <property type="entry name" value="HIT-like"/>
    <property type="match status" value="1"/>
</dbReference>
<accession>A0A402B1G5</accession>
<proteinExistence type="predicted"/>
<feature type="domain" description="HIT" evidence="4">
    <location>
        <begin position="21"/>
        <end position="128"/>
    </location>
</feature>
<dbReference type="InterPro" id="IPR011146">
    <property type="entry name" value="HIT-like"/>
</dbReference>
<evidence type="ECO:0000313" key="5">
    <source>
        <dbReference type="EMBL" id="GCE25191.1"/>
    </source>
</evidence>
<organism evidence="5 6">
    <name type="scientific">Dictyobacter alpinus</name>
    <dbReference type="NCBI Taxonomy" id="2014873"/>
    <lineage>
        <taxon>Bacteria</taxon>
        <taxon>Bacillati</taxon>
        <taxon>Chloroflexota</taxon>
        <taxon>Ktedonobacteria</taxon>
        <taxon>Ktedonobacterales</taxon>
        <taxon>Dictyobacteraceae</taxon>
        <taxon>Dictyobacter</taxon>
    </lineage>
</organism>
<feature type="active site" description="Tele-AMP-histidine intermediate" evidence="1">
    <location>
        <position position="115"/>
    </location>
</feature>
<dbReference type="Pfam" id="PF01230">
    <property type="entry name" value="HIT"/>
    <property type="match status" value="1"/>
</dbReference>
<dbReference type="PROSITE" id="PS51084">
    <property type="entry name" value="HIT_2"/>
    <property type="match status" value="1"/>
</dbReference>
<dbReference type="EMBL" id="BIFT01000001">
    <property type="protein sequence ID" value="GCE25191.1"/>
    <property type="molecule type" value="Genomic_DNA"/>
</dbReference>
<evidence type="ECO:0000259" key="4">
    <source>
        <dbReference type="PROSITE" id="PS51084"/>
    </source>
</evidence>
<dbReference type="Gene3D" id="3.30.428.10">
    <property type="entry name" value="HIT-like"/>
    <property type="match status" value="1"/>
</dbReference>
<dbReference type="RefSeq" id="WP_126625797.1">
    <property type="nucleotide sequence ID" value="NZ_BIFT01000001.1"/>
</dbReference>
<reference evidence="6" key="1">
    <citation type="submission" date="2018-12" db="EMBL/GenBank/DDBJ databases">
        <title>Tengunoibacter tsumagoiensis gen. nov., sp. nov., Dictyobacter kobayashii sp. nov., D. alpinus sp. nov., and D. joshuensis sp. nov. and description of Dictyobacteraceae fam. nov. within the order Ktedonobacterales isolated from Tengu-no-mugimeshi.</title>
        <authorList>
            <person name="Wang C.M."/>
            <person name="Zheng Y."/>
            <person name="Sakai Y."/>
            <person name="Toyoda A."/>
            <person name="Minakuchi Y."/>
            <person name="Abe K."/>
            <person name="Yokota A."/>
            <person name="Yabe S."/>
        </authorList>
    </citation>
    <scope>NUCLEOTIDE SEQUENCE [LARGE SCALE GENOMIC DNA]</scope>
    <source>
        <strain evidence="6">Uno16</strain>
    </source>
</reference>
<dbReference type="GO" id="GO:0003824">
    <property type="term" value="F:catalytic activity"/>
    <property type="evidence" value="ECO:0007669"/>
    <property type="project" value="InterPro"/>
</dbReference>
<gene>
    <name evidence="5" type="ORF">KDA_06750</name>
</gene>
<keyword evidence="6" id="KW-1185">Reference proteome</keyword>
<dbReference type="Proteomes" id="UP000287171">
    <property type="component" value="Unassembled WGS sequence"/>
</dbReference>
<dbReference type="GO" id="GO:0009117">
    <property type="term" value="P:nucleotide metabolic process"/>
    <property type="evidence" value="ECO:0007669"/>
    <property type="project" value="TreeGrafter"/>
</dbReference>
<evidence type="ECO:0000256" key="2">
    <source>
        <dbReference type="PIRSR" id="PIRSR601310-3"/>
    </source>
</evidence>
<feature type="short sequence motif" description="Histidine triad motif" evidence="2 3">
    <location>
        <begin position="113"/>
        <end position="117"/>
    </location>
</feature>
<dbReference type="InterPro" id="IPR001310">
    <property type="entry name" value="Histidine_triad_HIT"/>
</dbReference>
<evidence type="ECO:0000256" key="3">
    <source>
        <dbReference type="PROSITE-ProRule" id="PRU00464"/>
    </source>
</evidence>
<comment type="caution">
    <text evidence="5">The sequence shown here is derived from an EMBL/GenBank/DDBJ whole genome shotgun (WGS) entry which is preliminary data.</text>
</comment>
<dbReference type="InterPro" id="IPR036265">
    <property type="entry name" value="HIT-like_sf"/>
</dbReference>
<dbReference type="PANTHER" id="PTHR46648:SF1">
    <property type="entry name" value="ADENOSINE 5'-MONOPHOSPHORAMIDASE HNT1"/>
    <property type="match status" value="1"/>
</dbReference>
<dbReference type="PANTHER" id="PTHR46648">
    <property type="entry name" value="HIT FAMILY PROTEIN 1"/>
    <property type="match status" value="1"/>
</dbReference>
<protein>
    <recommendedName>
        <fullName evidence="4">HIT domain-containing protein</fullName>
    </recommendedName>
</protein>
<evidence type="ECO:0000256" key="1">
    <source>
        <dbReference type="PIRSR" id="PIRSR601310-1"/>
    </source>
</evidence>